<evidence type="ECO:0000256" key="1">
    <source>
        <dbReference type="SAM" id="Phobius"/>
    </source>
</evidence>
<feature type="transmembrane region" description="Helical" evidence="1">
    <location>
        <begin position="102"/>
        <end position="128"/>
    </location>
</feature>
<keyword evidence="3" id="KW-1185">Reference proteome</keyword>
<dbReference type="EMBL" id="CP036289">
    <property type="protein sequence ID" value="QDU76317.1"/>
    <property type="molecule type" value="Genomic_DNA"/>
</dbReference>
<gene>
    <name evidence="2" type="ORF">Pan97_33640</name>
</gene>
<name>A0A518CAS7_9BACT</name>
<evidence type="ECO:0000313" key="3">
    <source>
        <dbReference type="Proteomes" id="UP000318626"/>
    </source>
</evidence>
<proteinExistence type="predicted"/>
<sequence>MQFRILHLCALMLAFGLAFCVYTLSQSYWYAYVSFAVLFYIVLVLRPSDDTHWLSTSVRRILLGVLSSLTATSLVAAVHAYAYTVWRDSGGNVVVKLSPEAAVIQTIFVIVSYGLLFMLPVICFQWLVGKLRRSLTPANDRPDDPAT</sequence>
<organism evidence="2 3">
    <name type="scientific">Bremerella volcania</name>
    <dbReference type="NCBI Taxonomy" id="2527984"/>
    <lineage>
        <taxon>Bacteria</taxon>
        <taxon>Pseudomonadati</taxon>
        <taxon>Planctomycetota</taxon>
        <taxon>Planctomycetia</taxon>
        <taxon>Pirellulales</taxon>
        <taxon>Pirellulaceae</taxon>
        <taxon>Bremerella</taxon>
    </lineage>
</organism>
<dbReference type="KEGG" id="bvo:Pan97_33640"/>
<keyword evidence="1" id="KW-0812">Transmembrane</keyword>
<dbReference type="AlphaFoldDB" id="A0A518CAS7"/>
<keyword evidence="1" id="KW-0472">Membrane</keyword>
<accession>A0A518CAS7</accession>
<evidence type="ECO:0000313" key="2">
    <source>
        <dbReference type="EMBL" id="QDU76317.1"/>
    </source>
</evidence>
<protein>
    <submittedName>
        <fullName evidence="2">Uncharacterized protein</fullName>
    </submittedName>
</protein>
<dbReference type="Proteomes" id="UP000318626">
    <property type="component" value="Chromosome"/>
</dbReference>
<feature type="transmembrane region" description="Helical" evidence="1">
    <location>
        <begin position="61"/>
        <end position="82"/>
    </location>
</feature>
<keyword evidence="1" id="KW-1133">Transmembrane helix</keyword>
<reference evidence="3" key="1">
    <citation type="submission" date="2019-02" db="EMBL/GenBank/DDBJ databases">
        <title>Deep-cultivation of Planctomycetes and their phenomic and genomic characterization uncovers novel biology.</title>
        <authorList>
            <person name="Wiegand S."/>
            <person name="Jogler M."/>
            <person name="Boedeker C."/>
            <person name="Pinto D."/>
            <person name="Vollmers J."/>
            <person name="Rivas-Marin E."/>
            <person name="Kohn T."/>
            <person name="Peeters S.H."/>
            <person name="Heuer A."/>
            <person name="Rast P."/>
            <person name="Oberbeckmann S."/>
            <person name="Bunk B."/>
            <person name="Jeske O."/>
            <person name="Meyerdierks A."/>
            <person name="Storesund J.E."/>
            <person name="Kallscheuer N."/>
            <person name="Luecker S."/>
            <person name="Lage O.M."/>
            <person name="Pohl T."/>
            <person name="Merkel B.J."/>
            <person name="Hornburger P."/>
            <person name="Mueller R.-W."/>
            <person name="Bruemmer F."/>
            <person name="Labrenz M."/>
            <person name="Spormann A.M."/>
            <person name="Op den Camp H."/>
            <person name="Overmann J."/>
            <person name="Amann R."/>
            <person name="Jetten M.S.M."/>
            <person name="Mascher T."/>
            <person name="Medema M.H."/>
            <person name="Devos D.P."/>
            <person name="Kaster A.-K."/>
            <person name="Ovreas L."/>
            <person name="Rohde M."/>
            <person name="Galperin M.Y."/>
            <person name="Jogler C."/>
        </authorList>
    </citation>
    <scope>NUCLEOTIDE SEQUENCE [LARGE SCALE GENOMIC DNA]</scope>
    <source>
        <strain evidence="3">Pan97</strain>
    </source>
</reference>
<feature type="transmembrane region" description="Helical" evidence="1">
    <location>
        <begin position="30"/>
        <end position="49"/>
    </location>
</feature>